<dbReference type="InterPro" id="IPR047057">
    <property type="entry name" value="MerR_fam"/>
</dbReference>
<proteinExistence type="predicted"/>
<keyword evidence="1" id="KW-0238">DNA-binding</keyword>
<name>A0AA96GAC8_9BACT</name>
<reference evidence="3 4" key="1">
    <citation type="submission" date="2023-01" db="EMBL/GenBank/DDBJ databases">
        <title>Cultivation and genomic characterization of new, ubiquitous marine nitrite-oxidizing bacteria from the Nitrospirales.</title>
        <authorList>
            <person name="Mueller A.J."/>
            <person name="Daebeler A."/>
            <person name="Herbold C.W."/>
            <person name="Kirkegaard R.H."/>
            <person name="Daims H."/>
        </authorList>
    </citation>
    <scope>NUCLEOTIDE SEQUENCE [LARGE SCALE GENOMIC DNA]</scope>
    <source>
        <strain evidence="3 4">VA</strain>
    </source>
</reference>
<dbReference type="RefSeq" id="WP_312644179.1">
    <property type="nucleotide sequence ID" value="NZ_CP116967.1"/>
</dbReference>
<dbReference type="Proteomes" id="UP001302719">
    <property type="component" value="Chromosome"/>
</dbReference>
<keyword evidence="4" id="KW-1185">Reference proteome</keyword>
<dbReference type="Gene3D" id="1.10.1660.10">
    <property type="match status" value="1"/>
</dbReference>
<evidence type="ECO:0000259" key="2">
    <source>
        <dbReference type="PROSITE" id="PS50937"/>
    </source>
</evidence>
<dbReference type="GO" id="GO:0003677">
    <property type="term" value="F:DNA binding"/>
    <property type="evidence" value="ECO:0007669"/>
    <property type="project" value="UniProtKB-KW"/>
</dbReference>
<sequence>MGGGTKYEDKAFYKIGEVADLTNLPAYVLRFWESEFIFLKPKKSQGKHRVYSKADIETVFEIKRMLYDEGYTIAGLKRYWYRKKRSEKSVQVPKDRVEKAKVELQGILKILGRTTV</sequence>
<dbReference type="SMART" id="SM00422">
    <property type="entry name" value="HTH_MERR"/>
    <property type="match status" value="1"/>
</dbReference>
<dbReference type="KEGG" id="nall:PP769_01175"/>
<dbReference type="PANTHER" id="PTHR30204:SF15">
    <property type="entry name" value="BLL5018 PROTEIN"/>
    <property type="match status" value="1"/>
</dbReference>
<dbReference type="EMBL" id="CP116967">
    <property type="protein sequence ID" value="WNM58404.1"/>
    <property type="molecule type" value="Genomic_DNA"/>
</dbReference>
<protein>
    <submittedName>
        <fullName evidence="3">MerR family transcriptional regulator</fullName>
    </submittedName>
</protein>
<evidence type="ECO:0000313" key="3">
    <source>
        <dbReference type="EMBL" id="WNM58404.1"/>
    </source>
</evidence>
<dbReference type="PANTHER" id="PTHR30204">
    <property type="entry name" value="REDOX-CYCLING DRUG-SENSING TRANSCRIPTIONAL ACTIVATOR SOXR"/>
    <property type="match status" value="1"/>
</dbReference>
<accession>A0AA96GAC8</accession>
<dbReference type="InterPro" id="IPR000551">
    <property type="entry name" value="MerR-type_HTH_dom"/>
</dbReference>
<evidence type="ECO:0000256" key="1">
    <source>
        <dbReference type="ARBA" id="ARBA00023125"/>
    </source>
</evidence>
<dbReference type="SUPFAM" id="SSF46955">
    <property type="entry name" value="Putative DNA-binding domain"/>
    <property type="match status" value="1"/>
</dbReference>
<evidence type="ECO:0000313" key="4">
    <source>
        <dbReference type="Proteomes" id="UP001302719"/>
    </source>
</evidence>
<dbReference type="InterPro" id="IPR009061">
    <property type="entry name" value="DNA-bd_dom_put_sf"/>
</dbReference>
<dbReference type="GO" id="GO:0003700">
    <property type="term" value="F:DNA-binding transcription factor activity"/>
    <property type="evidence" value="ECO:0007669"/>
    <property type="project" value="InterPro"/>
</dbReference>
<dbReference type="AlphaFoldDB" id="A0AA96GAC8"/>
<dbReference type="PROSITE" id="PS50937">
    <property type="entry name" value="HTH_MERR_2"/>
    <property type="match status" value="1"/>
</dbReference>
<feature type="domain" description="HTH merR-type" evidence="2">
    <location>
        <begin position="12"/>
        <end position="78"/>
    </location>
</feature>
<organism evidence="3 4">
    <name type="scientific">Candidatus Nitrospira allomarina</name>
    <dbReference type="NCBI Taxonomy" id="3020900"/>
    <lineage>
        <taxon>Bacteria</taxon>
        <taxon>Pseudomonadati</taxon>
        <taxon>Nitrospirota</taxon>
        <taxon>Nitrospiria</taxon>
        <taxon>Nitrospirales</taxon>
        <taxon>Nitrospiraceae</taxon>
        <taxon>Nitrospira</taxon>
    </lineage>
</organism>
<gene>
    <name evidence="3" type="ORF">PP769_01175</name>
</gene>
<dbReference type="Pfam" id="PF13411">
    <property type="entry name" value="MerR_1"/>
    <property type="match status" value="1"/>
</dbReference>